<dbReference type="SUPFAM" id="SSF48452">
    <property type="entry name" value="TPR-like"/>
    <property type="match status" value="1"/>
</dbReference>
<dbReference type="EMBL" id="MWQA01000001">
    <property type="protein sequence ID" value="ORC10395.1"/>
    <property type="molecule type" value="Genomic_DNA"/>
</dbReference>
<dbReference type="SUPFAM" id="SSF103642">
    <property type="entry name" value="Sec-C motif"/>
    <property type="match status" value="1"/>
</dbReference>
<evidence type="ECO:0000256" key="1">
    <source>
        <dbReference type="SAM" id="MobiDB-lite"/>
    </source>
</evidence>
<dbReference type="InterPro" id="IPR011990">
    <property type="entry name" value="TPR-like_helical_dom_sf"/>
</dbReference>
<evidence type="ECO:0008006" key="4">
    <source>
        <dbReference type="Google" id="ProtNLM"/>
    </source>
</evidence>
<feature type="compositionally biased region" description="Polar residues" evidence="1">
    <location>
        <begin position="1"/>
        <end position="12"/>
    </location>
</feature>
<dbReference type="OrthoDB" id="3343588at2"/>
<dbReference type="InterPro" id="IPR004027">
    <property type="entry name" value="SEC_C_motif"/>
</dbReference>
<dbReference type="Pfam" id="PF02810">
    <property type="entry name" value="SEC-C"/>
    <property type="match status" value="1"/>
</dbReference>
<evidence type="ECO:0000313" key="3">
    <source>
        <dbReference type="Proteomes" id="UP000192335"/>
    </source>
</evidence>
<sequence length="873" mass="95410">MRPTLSRPTTRSKPAGLSRRRSPAHRVVAVTDAFTGSETLARILTEHGPLDADDIAARLRDDGVADADAVLAQVLDEIQCPARQLVDERWVWLPAVLAGRVFTHRVKADELADDLLTVAPDLDPITELCEHAQYQRLADGSPTQVMLAGFDDELLEQRGIPDEAVDPHGVLLLAPGTLVALGVAEGDLVGMRLTEKGLVVERVTEVASAEGVGARLAATLHAQEPTYFDAAVWTVCAEDPTLFTEPLPPLSEIVDDYGLARQRDWLAPGGFDFSAWRFKLGCQALAERHELDPNEAVALYVLVKLHDQIAELLDAGMAPQEALAAATHGATAPDMDLVGALGAALADPLLAELLVAETVGDESVGTAALVLFAEVLESKVPRAARVACRWLRAVALERIGDIAAAERELLAAESMDPDWPLPLFDLARIASDRGDVERGLALLRRAGAEPDYPLVELLEQYQAEPRRDVGRNDVCWCGSGRKYKKCHLGREQLPLDDRARWLYAKAIQHALVSGWNDLLIDVAYERSRHAGDDPDALTTALGDPLVIDAVLFEGGAFEEFLEIRGSLLPDDERLLAQQWLLVQRSVFEVERVQRGHSVTVRDLRIGDTHEVREQAASRQLKTGQLVCARVLPAGDTMRFFGGVEPVALHERYPLSELLDTEPDAVTLVAYLSRRFAPPTLTNTEGDPLAFCEATVRIGDRAAIQAALDNTYDRVEGEPPPRWHEYVNDDGTQRIRATLVLDADTLRVASNSDKRMDRVLATVAALDPAMSVLEDSRRPLGDTRELAELAKQLPATEEREPDGPEVAAALEEFVRDYETKWLDQPIPALAGRTPRQAADDPTRRSDLIKLLDSFPAAARAGAMDANRLRAALGQ</sequence>
<dbReference type="Proteomes" id="UP000192335">
    <property type="component" value="Unassembled WGS sequence"/>
</dbReference>
<dbReference type="Gene3D" id="1.25.40.10">
    <property type="entry name" value="Tetratricopeptide repeat domain"/>
    <property type="match status" value="1"/>
</dbReference>
<gene>
    <name evidence="2" type="ORF">B4U45_18605</name>
</gene>
<dbReference type="Gene3D" id="3.10.450.50">
    <property type="match status" value="1"/>
</dbReference>
<comment type="caution">
    <text evidence="2">The sequence shown here is derived from an EMBL/GenBank/DDBJ whole genome shotgun (WGS) entry which is preliminary data.</text>
</comment>
<name>A0A8E2LT69_9MYCO</name>
<evidence type="ECO:0000313" key="2">
    <source>
        <dbReference type="EMBL" id="ORC10395.1"/>
    </source>
</evidence>
<accession>A0A8E2LT69</accession>
<dbReference type="AlphaFoldDB" id="A0A8E2LT69"/>
<feature type="region of interest" description="Disordered" evidence="1">
    <location>
        <begin position="1"/>
        <end position="22"/>
    </location>
</feature>
<proteinExistence type="predicted"/>
<protein>
    <recommendedName>
        <fullName evidence="4">Zinc-binding protein</fullName>
    </recommendedName>
</protein>
<organism evidence="2 3">
    <name type="scientific">Mycobacterium persicum</name>
    <dbReference type="NCBI Taxonomy" id="1487726"/>
    <lineage>
        <taxon>Bacteria</taxon>
        <taxon>Bacillati</taxon>
        <taxon>Actinomycetota</taxon>
        <taxon>Actinomycetes</taxon>
        <taxon>Mycobacteriales</taxon>
        <taxon>Mycobacteriaceae</taxon>
        <taxon>Mycobacterium</taxon>
    </lineage>
</organism>
<reference evidence="2 3" key="1">
    <citation type="submission" date="2017-02" db="EMBL/GenBank/DDBJ databases">
        <title>Mycobacterium kansasii genomes.</title>
        <authorList>
            <person name="Borowka P."/>
            <person name="Strapagiel D."/>
            <person name="Marciniak B."/>
            <person name="Lach J."/>
            <person name="Bakula Z."/>
            <person name="Van Ingen J."/>
            <person name="Safianowska A."/>
            <person name="Brzostek A."/>
            <person name="Dziadek J."/>
            <person name="Jagielski T."/>
        </authorList>
    </citation>
    <scope>NUCLEOTIDE SEQUENCE [LARGE SCALE GENOMIC DNA]</scope>
    <source>
        <strain evidence="2 3">12MK</strain>
    </source>
</reference>